<feature type="domain" description="PFU" evidence="7">
    <location>
        <begin position="392"/>
        <end position="491"/>
    </location>
</feature>
<dbReference type="GO" id="GO:0043130">
    <property type="term" value="F:ubiquitin binding"/>
    <property type="evidence" value="ECO:0007669"/>
    <property type="project" value="TreeGrafter"/>
</dbReference>
<dbReference type="Proteomes" id="UP000663879">
    <property type="component" value="Unassembled WGS sequence"/>
</dbReference>
<feature type="repeat" description="WD" evidence="6">
    <location>
        <begin position="104"/>
        <end position="140"/>
    </location>
</feature>
<evidence type="ECO:0000256" key="4">
    <source>
        <dbReference type="ARBA" id="ARBA00022574"/>
    </source>
</evidence>
<dbReference type="Pfam" id="PF00400">
    <property type="entry name" value="WD40"/>
    <property type="match status" value="3"/>
</dbReference>
<organism evidence="9 10">
    <name type="scientific">Brachionus calyciflorus</name>
    <dbReference type="NCBI Taxonomy" id="104777"/>
    <lineage>
        <taxon>Eukaryota</taxon>
        <taxon>Metazoa</taxon>
        <taxon>Spiralia</taxon>
        <taxon>Gnathifera</taxon>
        <taxon>Rotifera</taxon>
        <taxon>Eurotatoria</taxon>
        <taxon>Monogononta</taxon>
        <taxon>Pseudotrocha</taxon>
        <taxon>Ploima</taxon>
        <taxon>Brachionidae</taxon>
        <taxon>Brachionus</taxon>
    </lineage>
</organism>
<dbReference type="PROSITE" id="PS51394">
    <property type="entry name" value="PFU"/>
    <property type="match status" value="1"/>
</dbReference>
<dbReference type="EMBL" id="CAJNOC010001415">
    <property type="protein sequence ID" value="CAF0863024.1"/>
    <property type="molecule type" value="Genomic_DNA"/>
</dbReference>
<keyword evidence="3" id="KW-0963">Cytoplasm</keyword>
<evidence type="ECO:0000259" key="8">
    <source>
        <dbReference type="PROSITE" id="PS51396"/>
    </source>
</evidence>
<dbReference type="PROSITE" id="PS00678">
    <property type="entry name" value="WD_REPEATS_1"/>
    <property type="match status" value="1"/>
</dbReference>
<dbReference type="InterPro" id="IPR013535">
    <property type="entry name" value="PUL_dom"/>
</dbReference>
<dbReference type="GO" id="GO:0005737">
    <property type="term" value="C:cytoplasm"/>
    <property type="evidence" value="ECO:0007669"/>
    <property type="project" value="UniProtKB-SubCell"/>
</dbReference>
<dbReference type="InterPro" id="IPR015155">
    <property type="entry name" value="PFU"/>
</dbReference>
<dbReference type="PROSITE" id="PS51396">
    <property type="entry name" value="PUL"/>
    <property type="match status" value="1"/>
</dbReference>
<dbReference type="Gene3D" id="2.130.10.10">
    <property type="entry name" value="YVTN repeat-like/Quinoprotein amine dehydrogenase"/>
    <property type="match status" value="1"/>
</dbReference>
<evidence type="ECO:0000256" key="6">
    <source>
        <dbReference type="PROSITE-ProRule" id="PRU00221"/>
    </source>
</evidence>
<dbReference type="PROSITE" id="PS50082">
    <property type="entry name" value="WD_REPEATS_2"/>
    <property type="match status" value="2"/>
</dbReference>
<reference evidence="9" key="1">
    <citation type="submission" date="2021-02" db="EMBL/GenBank/DDBJ databases">
        <authorList>
            <person name="Nowell W R."/>
        </authorList>
    </citation>
    <scope>NUCLEOTIDE SEQUENCE</scope>
    <source>
        <strain evidence="9">Ploen Becks lab</strain>
    </source>
</reference>
<feature type="repeat" description="WD" evidence="6">
    <location>
        <begin position="155"/>
        <end position="186"/>
    </location>
</feature>
<keyword evidence="4 6" id="KW-0853">WD repeat</keyword>
<evidence type="ECO:0000313" key="9">
    <source>
        <dbReference type="EMBL" id="CAF0863024.1"/>
    </source>
</evidence>
<dbReference type="Gene3D" id="3.10.20.870">
    <property type="entry name" value="PFU (PLAA family ubiquitin binding), C-terminal domain"/>
    <property type="match status" value="1"/>
</dbReference>
<dbReference type="GO" id="GO:0010992">
    <property type="term" value="P:ubiquitin recycling"/>
    <property type="evidence" value="ECO:0007669"/>
    <property type="project" value="TreeGrafter"/>
</dbReference>
<dbReference type="Pfam" id="PF08324">
    <property type="entry name" value="PUL"/>
    <property type="match status" value="1"/>
</dbReference>
<comment type="subcellular location">
    <subcellularLocation>
        <location evidence="1">Cytoplasm</location>
    </subcellularLocation>
</comment>
<dbReference type="SUPFAM" id="SSF50978">
    <property type="entry name" value="WD40 repeat-like"/>
    <property type="match status" value="1"/>
</dbReference>
<evidence type="ECO:0000313" key="10">
    <source>
        <dbReference type="Proteomes" id="UP000663879"/>
    </source>
</evidence>
<dbReference type="Pfam" id="PF09070">
    <property type="entry name" value="PFU"/>
    <property type="match status" value="1"/>
</dbReference>
<accession>A0A813XCW3</accession>
<dbReference type="SMART" id="SM00320">
    <property type="entry name" value="WD40"/>
    <property type="match status" value="7"/>
</dbReference>
<evidence type="ECO:0000256" key="3">
    <source>
        <dbReference type="ARBA" id="ARBA00022490"/>
    </source>
</evidence>
<evidence type="ECO:0000259" key="7">
    <source>
        <dbReference type="PROSITE" id="PS51394"/>
    </source>
</evidence>
<dbReference type="InterPro" id="IPR011989">
    <property type="entry name" value="ARM-like"/>
</dbReference>
<evidence type="ECO:0000256" key="1">
    <source>
        <dbReference type="ARBA" id="ARBA00004496"/>
    </source>
</evidence>
<proteinExistence type="inferred from homology"/>
<evidence type="ECO:0000256" key="2">
    <source>
        <dbReference type="ARBA" id="ARBA00008495"/>
    </source>
</evidence>
<keyword evidence="5" id="KW-0677">Repeat</keyword>
<sequence>MKPYKLMTTMFAHTADVKGLCSTRENGGFVSVSRDLSAKLWHPVSESSNQYVQAQVITTHKKYVNSVVVVYTIDEYPNGLIVTGSNDQTIAFHDIESNKVIAQFTAHDGPVCTMNFDNNSKSNLLYSGSFDCTAKVWNLNDLVRNDFKLSPSITIKGHDLTVWNVLGIDSEGILLTASADKSIKHWLIKPSTRSAECLLKYTGHTDCVRGLSLNNLNHQEFFSCSNDGNVLQWRLGHSSPLRTINVTDSFLYSINMLCNHNESDCHFITSSEDRSLRIHSVVKSQIQLVQTIVLPCQTLWNSICLPNGNIVVACSDGSLRLFTQNEALMAPKSEQEEYEKELSQFAIPVKTNQQMSQINLNKLPGVEALLTPGRNDGQNLIINNENEAEVYQWDSTESRWVKIGVAVGSSESGGGSRQKVHYMGKEYDYVFDIELDDEGTKLKLPYNLTEDPYHAAQKFIHTHELNQHFLDQIAQFLIKNTESQVIGSTNQANSNYDPFTGGNSYVPSSYESSQSSNYGTGDPFTGTNAYMTGSTNGQFKGKSTPKLEESNEYYPHLNYLLFDQYNLEPIIKKLRDLQKEIAPSHKNELISNPNYIDMIEDLMKKKFSRQDSAKLDTLFQMIDCWPEDKVFPLLDLVRVLILDREVCDCIFENQSTSLLTSKQTEPTTNHYFLCLFKFISEQNLVNSMLVIRIVINIFNSLNNLKSSEKLLSFVLNERTFLLNRLIVLSGNSNKAFQISYSTLLLNYTILYHKLVNFNSTFNSSYCSDLLLELIEYLNDSTLTNNFINWDSEALFRLLVTMGTLVTKKSSGDIDNEYVLTVAKSLQNSKLMCQEIKSKSLKYADKVTKCSEYLLKLLS</sequence>
<gene>
    <name evidence="9" type="ORF">OXX778_LOCUS9535</name>
</gene>
<dbReference type="PANTHER" id="PTHR19849">
    <property type="entry name" value="PHOSPHOLIPASE A-2-ACTIVATING PROTEIN"/>
    <property type="match status" value="1"/>
</dbReference>
<dbReference type="OrthoDB" id="10265988at2759"/>
<dbReference type="InterPro" id="IPR015943">
    <property type="entry name" value="WD40/YVTN_repeat-like_dom_sf"/>
</dbReference>
<dbReference type="InterPro" id="IPR001680">
    <property type="entry name" value="WD40_rpt"/>
</dbReference>
<dbReference type="AlphaFoldDB" id="A0A813XCW3"/>
<comment type="caution">
    <text evidence="9">The sequence shown here is derived from an EMBL/GenBank/DDBJ whole genome shotgun (WGS) entry which is preliminary data.</text>
</comment>
<dbReference type="PROSITE" id="PS50294">
    <property type="entry name" value="WD_REPEATS_REGION"/>
    <property type="match status" value="1"/>
</dbReference>
<evidence type="ECO:0000256" key="5">
    <source>
        <dbReference type="ARBA" id="ARBA00022737"/>
    </source>
</evidence>
<protein>
    <recommendedName>
        <fullName evidence="11">Phospholipase A-2-activating protein</fullName>
    </recommendedName>
</protein>
<dbReference type="GO" id="GO:0043161">
    <property type="term" value="P:proteasome-mediated ubiquitin-dependent protein catabolic process"/>
    <property type="evidence" value="ECO:0007669"/>
    <property type="project" value="TreeGrafter"/>
</dbReference>
<dbReference type="InterPro" id="IPR036322">
    <property type="entry name" value="WD40_repeat_dom_sf"/>
</dbReference>
<dbReference type="GO" id="GO:0005634">
    <property type="term" value="C:nucleus"/>
    <property type="evidence" value="ECO:0007669"/>
    <property type="project" value="TreeGrafter"/>
</dbReference>
<name>A0A813XCW3_9BILA</name>
<dbReference type="InterPro" id="IPR019775">
    <property type="entry name" value="WD40_repeat_CS"/>
</dbReference>
<comment type="similarity">
    <text evidence="2">Belongs to the WD repeat PLAP family.</text>
</comment>
<dbReference type="InterPro" id="IPR038122">
    <property type="entry name" value="PFU_sf"/>
</dbReference>
<feature type="domain" description="PUL" evidence="8">
    <location>
        <begin position="552"/>
        <end position="845"/>
    </location>
</feature>
<dbReference type="PANTHER" id="PTHR19849:SF0">
    <property type="entry name" value="PHOSPHOLIPASE A-2-ACTIVATING PROTEIN"/>
    <property type="match status" value="1"/>
</dbReference>
<dbReference type="Gene3D" id="1.25.10.10">
    <property type="entry name" value="Leucine-rich Repeat Variant"/>
    <property type="match status" value="1"/>
</dbReference>
<evidence type="ECO:0008006" key="11">
    <source>
        <dbReference type="Google" id="ProtNLM"/>
    </source>
</evidence>
<keyword evidence="10" id="KW-1185">Reference proteome</keyword>